<comment type="caution">
    <text evidence="4">The sequence shown here is derived from an EMBL/GenBank/DDBJ whole genome shotgun (WGS) entry which is preliminary data.</text>
</comment>
<dbReference type="Proteomes" id="UP000556869">
    <property type="component" value="Unassembled WGS sequence"/>
</dbReference>
<dbReference type="InterPro" id="IPR050300">
    <property type="entry name" value="GDXG_lipolytic_enzyme"/>
</dbReference>
<dbReference type="PANTHER" id="PTHR48081:SF8">
    <property type="entry name" value="ALPHA_BETA HYDROLASE FOLD-3 DOMAIN-CONTAINING PROTEIN-RELATED"/>
    <property type="match status" value="1"/>
</dbReference>
<dbReference type="Pfam" id="PF07859">
    <property type="entry name" value="Abhydrolase_3"/>
    <property type="match status" value="1"/>
</dbReference>
<dbReference type="GO" id="GO:0016787">
    <property type="term" value="F:hydrolase activity"/>
    <property type="evidence" value="ECO:0007669"/>
    <property type="project" value="UniProtKB-KW"/>
</dbReference>
<evidence type="ECO:0000259" key="3">
    <source>
        <dbReference type="Pfam" id="PF07859"/>
    </source>
</evidence>
<keyword evidence="5" id="KW-1185">Reference proteome</keyword>
<reference evidence="4 5" key="1">
    <citation type="submission" date="2020-03" db="EMBL/GenBank/DDBJ databases">
        <title>Genomic Encyclopedia of Type Strains, Phase IV (KMG-IV): sequencing the most valuable type-strain genomes for metagenomic binning, comparative biology and taxonomic classification.</title>
        <authorList>
            <person name="Goeker M."/>
        </authorList>
    </citation>
    <scope>NUCLEOTIDE SEQUENCE [LARGE SCALE GENOMIC DNA]</scope>
    <source>
        <strain evidence="4 5">DSM 18888</strain>
    </source>
</reference>
<dbReference type="EC" id="3.1.1.-" evidence="4"/>
<gene>
    <name evidence="4" type="ORF">GGR96_003002</name>
</gene>
<organism evidence="4 5">
    <name type="scientific">Thalassospira tepidiphila</name>
    <dbReference type="NCBI Taxonomy" id="393657"/>
    <lineage>
        <taxon>Bacteria</taxon>
        <taxon>Pseudomonadati</taxon>
        <taxon>Pseudomonadota</taxon>
        <taxon>Alphaproteobacteria</taxon>
        <taxon>Rhodospirillales</taxon>
        <taxon>Thalassospiraceae</taxon>
        <taxon>Thalassospira</taxon>
    </lineage>
</organism>
<accession>A0ABX0X2M1</accession>
<keyword evidence="2" id="KW-0732">Signal</keyword>
<dbReference type="PANTHER" id="PTHR48081">
    <property type="entry name" value="AB HYDROLASE SUPERFAMILY PROTEIN C4A8.06C"/>
    <property type="match status" value="1"/>
</dbReference>
<feature type="domain" description="Alpha/beta hydrolase fold-3" evidence="3">
    <location>
        <begin position="115"/>
        <end position="323"/>
    </location>
</feature>
<dbReference type="RefSeq" id="WP_064781789.1">
    <property type="nucleotide sequence ID" value="NZ_BAAAEQ010000003.1"/>
</dbReference>
<dbReference type="EMBL" id="JAATJD010000003">
    <property type="protein sequence ID" value="NJB75880.1"/>
    <property type="molecule type" value="Genomic_DNA"/>
</dbReference>
<dbReference type="SUPFAM" id="SSF53474">
    <property type="entry name" value="alpha/beta-Hydrolases"/>
    <property type="match status" value="1"/>
</dbReference>
<keyword evidence="1 4" id="KW-0378">Hydrolase</keyword>
<sequence>MSPFNSKVAAAVFSGALFTGALAMSTSLTSTAAFAEPVLENTTQEFIDVLSASGGPAIYTLTPAEARNVLAGAQSGEVAKPAVDITDTVFGVGPTGATKVRIIRPAGNTDRLPVIVYFHGAGWVMGDTGTHDRLVRELAVRANAALVFVDYERSPEARYPIAIEQDYAVTKYVAEHGEQLNIDPTRLAIAGDSVGGNMTAVVSLLAQERKGPEITAQVLFYPVTDADFDNGSYTEFANGPWLTEPAMEWFWNQYLPEGVDRTDPKITPIHASADQLAGQAPALVITAENDVLRDEGEAYARKLSQAGVDVTVTRYNGTIHDFVMLNALADTPAAKGAIAQAGQYLHTALHGE</sequence>
<dbReference type="Gene3D" id="3.40.50.1820">
    <property type="entry name" value="alpha/beta hydrolase"/>
    <property type="match status" value="1"/>
</dbReference>
<evidence type="ECO:0000313" key="4">
    <source>
        <dbReference type="EMBL" id="NJB75880.1"/>
    </source>
</evidence>
<evidence type="ECO:0000256" key="2">
    <source>
        <dbReference type="SAM" id="SignalP"/>
    </source>
</evidence>
<name>A0ABX0X2M1_9PROT</name>
<evidence type="ECO:0000313" key="5">
    <source>
        <dbReference type="Proteomes" id="UP000556869"/>
    </source>
</evidence>
<proteinExistence type="predicted"/>
<dbReference type="InterPro" id="IPR013094">
    <property type="entry name" value="AB_hydrolase_3"/>
</dbReference>
<protein>
    <submittedName>
        <fullName evidence="4">Acetyl esterase</fullName>
        <ecNumber evidence="4">3.1.1.-</ecNumber>
    </submittedName>
</protein>
<dbReference type="InterPro" id="IPR029058">
    <property type="entry name" value="AB_hydrolase_fold"/>
</dbReference>
<feature type="signal peptide" evidence="2">
    <location>
        <begin position="1"/>
        <end position="23"/>
    </location>
</feature>
<evidence type="ECO:0000256" key="1">
    <source>
        <dbReference type="ARBA" id="ARBA00022801"/>
    </source>
</evidence>
<feature type="chain" id="PRO_5046678567" evidence="2">
    <location>
        <begin position="24"/>
        <end position="352"/>
    </location>
</feature>